<dbReference type="SUPFAM" id="SSF52540">
    <property type="entry name" value="P-loop containing nucleoside triphosphate hydrolases"/>
    <property type="match status" value="1"/>
</dbReference>
<dbReference type="OrthoDB" id="9933700at2759"/>
<dbReference type="InterPro" id="IPR007743">
    <property type="entry name" value="Immunity-related_GTPase-like"/>
</dbReference>
<evidence type="ECO:0000256" key="3">
    <source>
        <dbReference type="ARBA" id="ARBA00022801"/>
    </source>
</evidence>
<dbReference type="PROSITE" id="PS51716">
    <property type="entry name" value="G_IRG"/>
    <property type="match status" value="1"/>
</dbReference>
<comment type="similarity">
    <text evidence="1">Belongs to the TRAFAC class dynamin-like GTPase superfamily. IRG family.</text>
</comment>
<dbReference type="Proteomes" id="UP000288216">
    <property type="component" value="Unassembled WGS sequence"/>
</dbReference>
<dbReference type="InterPro" id="IPR027417">
    <property type="entry name" value="P-loop_NTPase"/>
</dbReference>
<evidence type="ECO:0000256" key="1">
    <source>
        <dbReference type="ARBA" id="ARBA00005429"/>
    </source>
</evidence>
<sequence length="389" mass="43413">MELEVEGILGRFSDAMSCGGLSEMAPLVKAERRRIECVAVHVAIIGTSRVGKSAFINSALGFKNGEDRAAPTGPAQQVEKPVSYGRPGDPSCVFWELPNIEVAGFSPGGYLRVLEVDRYVGFFVLSSGCFSQEAAGLANELRRRGKQLYFVRTKIDLDTHGYKNKEFAEDVLHVVTADRFAHLDIEYATARFFYVACHDAGRFDFMACIQALQKNSSPPLQKHALLLSLHHLANKLELKSSLKELIPLSAVYSCVIDPVPVERLPYGANLNFLCNEIRFYRTMLGLDYQALSRSARSIGQPTFILSDEIQTRMAKELTEKAVSEELLRWTEKNVLVSPNNAKWIPLLETLPGGKLSGASTIRLLDAMLEQFMDDAYRIQRKMVDVVRDD</sequence>
<keyword evidence="3" id="KW-0378">Hydrolase</keyword>
<dbReference type="InterPro" id="IPR030385">
    <property type="entry name" value="G_IRG_dom"/>
</dbReference>
<evidence type="ECO:0000259" key="5">
    <source>
        <dbReference type="PROSITE" id="PS51716"/>
    </source>
</evidence>
<reference evidence="6 7" key="1">
    <citation type="journal article" date="2018" name="Nat. Ecol. Evol.">
        <title>Shark genomes provide insights into elasmobranch evolution and the origin of vertebrates.</title>
        <authorList>
            <person name="Hara Y"/>
            <person name="Yamaguchi K"/>
            <person name="Onimaru K"/>
            <person name="Kadota M"/>
            <person name="Koyanagi M"/>
            <person name="Keeley SD"/>
            <person name="Tatsumi K"/>
            <person name="Tanaka K"/>
            <person name="Motone F"/>
            <person name="Kageyama Y"/>
            <person name="Nozu R"/>
            <person name="Adachi N"/>
            <person name="Nishimura O"/>
            <person name="Nakagawa R"/>
            <person name="Tanegashima C"/>
            <person name="Kiyatake I"/>
            <person name="Matsumoto R"/>
            <person name="Murakumo K"/>
            <person name="Nishida K"/>
            <person name="Terakita A"/>
            <person name="Kuratani S"/>
            <person name="Sato K"/>
            <person name="Hyodo S Kuraku.S."/>
        </authorList>
    </citation>
    <scope>NUCLEOTIDE SEQUENCE [LARGE SCALE GENOMIC DNA]</scope>
</reference>
<dbReference type="Gene3D" id="3.40.50.300">
    <property type="entry name" value="P-loop containing nucleotide triphosphate hydrolases"/>
    <property type="match status" value="1"/>
</dbReference>
<protein>
    <recommendedName>
        <fullName evidence="5">IRG-type G domain-containing protein</fullName>
    </recommendedName>
</protein>
<keyword evidence="4" id="KW-0342">GTP-binding</keyword>
<dbReference type="OMA" id="WTEKNVL"/>
<gene>
    <name evidence="6" type="ORF">scyTo_0018452</name>
</gene>
<comment type="caution">
    <text evidence="6">The sequence shown here is derived from an EMBL/GenBank/DDBJ whole genome shotgun (WGS) entry which is preliminary data.</text>
</comment>
<dbReference type="GO" id="GO:0005525">
    <property type="term" value="F:GTP binding"/>
    <property type="evidence" value="ECO:0007669"/>
    <property type="project" value="UniProtKB-KW"/>
</dbReference>
<dbReference type="AlphaFoldDB" id="A0A401PW21"/>
<keyword evidence="2" id="KW-0547">Nucleotide-binding</keyword>
<evidence type="ECO:0000256" key="2">
    <source>
        <dbReference type="ARBA" id="ARBA00022741"/>
    </source>
</evidence>
<dbReference type="GO" id="GO:0003924">
    <property type="term" value="F:GTPase activity"/>
    <property type="evidence" value="ECO:0007669"/>
    <property type="project" value="TreeGrafter"/>
</dbReference>
<proteinExistence type="inferred from homology"/>
<dbReference type="STRING" id="75743.A0A401PW21"/>
<feature type="domain" description="IRG-type G" evidence="5">
    <location>
        <begin position="38"/>
        <end position="215"/>
    </location>
</feature>
<dbReference type="PANTHER" id="PTHR32341:SF17">
    <property type="entry name" value="IRG-TYPE G DOMAIN-CONTAINING PROTEIN"/>
    <property type="match status" value="1"/>
</dbReference>
<dbReference type="GO" id="GO:0016020">
    <property type="term" value="C:membrane"/>
    <property type="evidence" value="ECO:0007669"/>
    <property type="project" value="InterPro"/>
</dbReference>
<dbReference type="EMBL" id="BFAA01012862">
    <property type="protein sequence ID" value="GCB77292.1"/>
    <property type="molecule type" value="Genomic_DNA"/>
</dbReference>
<name>A0A401PW21_SCYTO</name>
<accession>A0A401PW21</accession>
<keyword evidence="7" id="KW-1185">Reference proteome</keyword>
<evidence type="ECO:0000256" key="4">
    <source>
        <dbReference type="ARBA" id="ARBA00023134"/>
    </source>
</evidence>
<dbReference type="Pfam" id="PF05049">
    <property type="entry name" value="IIGP"/>
    <property type="match status" value="1"/>
</dbReference>
<evidence type="ECO:0000313" key="7">
    <source>
        <dbReference type="Proteomes" id="UP000288216"/>
    </source>
</evidence>
<organism evidence="6 7">
    <name type="scientific">Scyliorhinus torazame</name>
    <name type="common">Cloudy catshark</name>
    <name type="synonym">Catulus torazame</name>
    <dbReference type="NCBI Taxonomy" id="75743"/>
    <lineage>
        <taxon>Eukaryota</taxon>
        <taxon>Metazoa</taxon>
        <taxon>Chordata</taxon>
        <taxon>Craniata</taxon>
        <taxon>Vertebrata</taxon>
        <taxon>Chondrichthyes</taxon>
        <taxon>Elasmobranchii</taxon>
        <taxon>Galeomorphii</taxon>
        <taxon>Galeoidea</taxon>
        <taxon>Carcharhiniformes</taxon>
        <taxon>Scyliorhinidae</taxon>
        <taxon>Scyliorhinus</taxon>
    </lineage>
</organism>
<dbReference type="PANTHER" id="PTHR32341">
    <property type="entry name" value="INTERFERON-INDUCIBLE GTPASE"/>
    <property type="match status" value="1"/>
</dbReference>
<evidence type="ECO:0000313" key="6">
    <source>
        <dbReference type="EMBL" id="GCB77292.1"/>
    </source>
</evidence>
<dbReference type="InterPro" id="IPR051515">
    <property type="entry name" value="IRG"/>
</dbReference>